<feature type="compositionally biased region" description="Basic and acidic residues" evidence="10">
    <location>
        <begin position="1"/>
        <end position="11"/>
    </location>
</feature>
<evidence type="ECO:0000256" key="6">
    <source>
        <dbReference type="ARBA" id="ARBA00044147"/>
    </source>
</evidence>
<feature type="region of interest" description="Disordered" evidence="10">
    <location>
        <begin position="495"/>
        <end position="521"/>
    </location>
</feature>
<evidence type="ECO:0000256" key="7">
    <source>
        <dbReference type="ARBA" id="ARBA00044356"/>
    </source>
</evidence>
<keyword evidence="3" id="KW-0963">Cytoplasm</keyword>
<evidence type="ECO:0000256" key="9">
    <source>
        <dbReference type="RuleBase" id="RU003814"/>
    </source>
</evidence>
<dbReference type="AlphaFoldDB" id="A0AAN6GRE5"/>
<dbReference type="InterPro" id="IPR000649">
    <property type="entry name" value="IF-2B-related"/>
</dbReference>
<dbReference type="PANTHER" id="PTHR10233">
    <property type="entry name" value="TRANSLATION INITIATION FACTOR EIF-2B"/>
    <property type="match status" value="1"/>
</dbReference>
<feature type="compositionally biased region" description="Low complexity" evidence="10">
    <location>
        <begin position="65"/>
        <end position="121"/>
    </location>
</feature>
<name>A0AAN6GRE5_9BASI</name>
<evidence type="ECO:0000313" key="12">
    <source>
        <dbReference type="Proteomes" id="UP001176517"/>
    </source>
</evidence>
<gene>
    <name evidence="11" type="ORF">OC846_003732</name>
</gene>
<organism evidence="11 12">
    <name type="scientific">Tilletia horrida</name>
    <dbReference type="NCBI Taxonomy" id="155126"/>
    <lineage>
        <taxon>Eukaryota</taxon>
        <taxon>Fungi</taxon>
        <taxon>Dikarya</taxon>
        <taxon>Basidiomycota</taxon>
        <taxon>Ustilaginomycotina</taxon>
        <taxon>Exobasidiomycetes</taxon>
        <taxon>Tilletiales</taxon>
        <taxon>Tilletiaceae</taxon>
        <taxon>Tilletia</taxon>
    </lineage>
</organism>
<sequence length="607" mass="62392">MTSSARDDGIDKAAAAVADADTGRGKSKAQPNSTDNASSTAAPPPPKDAAALSKKEAKALKQQRRAAQVAARTPAPAPGGTDPSSQQQQQQQKGKRQLQQQQSSSSQPSQSQAGSSSASQRNQTNPSGATSATAPSHPDSTTTTTTTTTFTPTLPPSAAFSLLGHLPSASSCSIHSTGPSHRIGTPSSTITTLPVSLQPVHPHPNIHPSVATLCTLLSTHAVVGANARAIAVLGALRDFIRDYKTPADAVLQRDLLTRINLQIGALVEARPLGTSAGHAIRYLKHEISLTPVDMDEEEAKENLLSSIDHFIRDRILYAGRVIQQHASAKIRDGDIILTFARSSVVESVLHAAWDEGKRFEVIVMDSRPLLEGQRLLASLTARSIPCTYAYLTALPTLVPRTSLVLLGTAALLANGALYSRAGTASCAMSAHAHGIPVIVCAETYKFSDRVQLDGVVVNELGEPTALLSQNSSGFGPAALANLKVLAQGSGSGPASGGATAAGSSGAGAKKGGSSSIGTTTTASVPPSKAAIAAALAAISHPSQPTVPLSAPELASNPNLDANLSIASLLYDLTPPAYITAIASEVGLSGPEGVAIIVRDYKSITDQV</sequence>
<feature type="compositionally biased region" description="Low complexity" evidence="10">
    <location>
        <begin position="511"/>
        <end position="521"/>
    </location>
</feature>
<accession>A0AAN6GRE5</accession>
<keyword evidence="4" id="KW-0396">Initiation factor</keyword>
<comment type="subcellular location">
    <subcellularLocation>
        <location evidence="1">Cytoplasm</location>
        <location evidence="1">Cytosol</location>
    </subcellularLocation>
</comment>
<evidence type="ECO:0000256" key="4">
    <source>
        <dbReference type="ARBA" id="ARBA00022540"/>
    </source>
</evidence>
<dbReference type="PANTHER" id="PTHR10233:SF14">
    <property type="entry name" value="TRANSLATION INITIATION FACTOR EIF-2B SUBUNIT DELTA"/>
    <property type="match status" value="1"/>
</dbReference>
<feature type="compositionally biased region" description="Low complexity" evidence="10">
    <location>
        <begin position="129"/>
        <end position="153"/>
    </location>
</feature>
<evidence type="ECO:0000256" key="3">
    <source>
        <dbReference type="ARBA" id="ARBA00022490"/>
    </source>
</evidence>
<evidence type="ECO:0000256" key="5">
    <source>
        <dbReference type="ARBA" id="ARBA00022917"/>
    </source>
</evidence>
<feature type="compositionally biased region" description="Low complexity" evidence="10">
    <location>
        <begin position="31"/>
        <end position="41"/>
    </location>
</feature>
<evidence type="ECO:0000256" key="2">
    <source>
        <dbReference type="ARBA" id="ARBA00007251"/>
    </source>
</evidence>
<evidence type="ECO:0000256" key="10">
    <source>
        <dbReference type="SAM" id="MobiDB-lite"/>
    </source>
</evidence>
<feature type="region of interest" description="Disordered" evidence="10">
    <location>
        <begin position="1"/>
        <end position="153"/>
    </location>
</feature>
<dbReference type="InterPro" id="IPR042529">
    <property type="entry name" value="IF_2B-like_C"/>
</dbReference>
<dbReference type="SUPFAM" id="SSF100950">
    <property type="entry name" value="NagB/RpiA/CoA transferase-like"/>
    <property type="match status" value="1"/>
</dbReference>
<dbReference type="Pfam" id="PF01008">
    <property type="entry name" value="IF-2B"/>
    <property type="match status" value="1"/>
</dbReference>
<evidence type="ECO:0000313" key="11">
    <source>
        <dbReference type="EMBL" id="KAK0550252.1"/>
    </source>
</evidence>
<dbReference type="EMBL" id="JAPDMZ010000096">
    <property type="protein sequence ID" value="KAK0550252.1"/>
    <property type="molecule type" value="Genomic_DNA"/>
</dbReference>
<dbReference type="Gene3D" id="3.40.50.10470">
    <property type="entry name" value="Translation initiation factor eif-2b, domain 2"/>
    <property type="match status" value="1"/>
</dbReference>
<comment type="similarity">
    <text evidence="2 9">Belongs to the eIF-2B alpha/beta/delta subunits family.</text>
</comment>
<proteinExistence type="inferred from homology"/>
<dbReference type="GO" id="GO:0005829">
    <property type="term" value="C:cytosol"/>
    <property type="evidence" value="ECO:0007669"/>
    <property type="project" value="UniProtKB-SubCell"/>
</dbReference>
<keyword evidence="12" id="KW-1185">Reference proteome</keyword>
<dbReference type="Proteomes" id="UP001176517">
    <property type="component" value="Unassembled WGS sequence"/>
</dbReference>
<dbReference type="InterPro" id="IPR037171">
    <property type="entry name" value="NagB/RpiA_transferase-like"/>
</dbReference>
<keyword evidence="5" id="KW-0648">Protein biosynthesis</keyword>
<feature type="region of interest" description="Disordered" evidence="10">
    <location>
        <begin position="170"/>
        <end position="190"/>
    </location>
</feature>
<evidence type="ECO:0000256" key="1">
    <source>
        <dbReference type="ARBA" id="ARBA00004514"/>
    </source>
</evidence>
<protein>
    <recommendedName>
        <fullName evidence="6">Translation initiation factor eIF2B subunit delta</fullName>
    </recommendedName>
    <alternativeName>
        <fullName evidence="7">eIF2B GDP-GTP exchange factor subunit delta</fullName>
    </alternativeName>
</protein>
<evidence type="ECO:0000256" key="8">
    <source>
        <dbReference type="ARBA" id="ARBA00046432"/>
    </source>
</evidence>
<dbReference type="GO" id="GO:0003743">
    <property type="term" value="F:translation initiation factor activity"/>
    <property type="evidence" value="ECO:0007669"/>
    <property type="project" value="UniProtKB-KW"/>
</dbReference>
<comment type="subunit">
    <text evidence="8">Component of the translation initiation factor 2B (eIF2B) complex which is a heterodecamer of two sets of five different subunits: alpha, beta, gamma, delta and epsilon. Subunits alpha, beta and delta comprise a regulatory subcomplex and subunits epsilon and gamma comprise a catalytic subcomplex. Within the complex, the hexameric regulatory complex resides at the center, with the two heterodimeric catalytic subcomplexes bound on opposite sides.</text>
</comment>
<reference evidence="11" key="1">
    <citation type="journal article" date="2023" name="PhytoFront">
        <title>Draft Genome Resources of Seven Strains of Tilletia horrida, Causal Agent of Kernel Smut of Rice.</title>
        <authorList>
            <person name="Khanal S."/>
            <person name="Antony Babu S."/>
            <person name="Zhou X.G."/>
        </authorList>
    </citation>
    <scope>NUCLEOTIDE SEQUENCE</scope>
    <source>
        <strain evidence="11">TX6</strain>
    </source>
</reference>
<comment type="caution">
    <text evidence="11">The sequence shown here is derived from an EMBL/GenBank/DDBJ whole genome shotgun (WGS) entry which is preliminary data.</text>
</comment>